<evidence type="ECO:0000313" key="2">
    <source>
        <dbReference type="Proteomes" id="UP000805649"/>
    </source>
</evidence>
<keyword evidence="1" id="KW-0808">Transferase</keyword>
<keyword evidence="1" id="KW-0695">RNA-directed DNA polymerase</keyword>
<sequence length="1489" mass="166746">MSQNDFKTVFTPLPRLKGESNWNTWRMLVTATLRGYDFEIFLETDVPRPADPIAAEEWRKNRNVTNGLLMNASESVLDRLCTAGWVDDGNPYELWQALEKHIPRISQDATAALVDEFAKTTANDHKTLHDALNRCHHLRKRIETIHGRLPDSFLAVFLLNFFKDRLPDTYKHFTSKGATHPTWNEVADTIYTLAQDEDQKRSYATIRNTPGGKSAGSGGPASPAVTTTVTSTVTASKEKKKCDHCNCDHETTKCYVAHPNLIPLHYVNRDKLIEKARKHVCGDRCRWDQPTSVDGTRQTVVRASPAILGQSALASIASPAVFTAARDDLITRDDIVLDSGCTTSTFNNLRYFVKYAEKSDLTPSTSASGAPVRSLGVGTVFFQTQDPTNPDVIHDWTLHNVEYNPSSPANLLSPGKLRRDHVEYDWQTSSLIHVTQRTSLAKVHWVSDVCVVETHDTGNHVPRDIAVSLAAFRATQRPSLELMHRRLVHAHPSRVVEACRRVGIRFTTSEIDAFFCESCHLSKSTERISRDHPLPLTSIGDEIHLDLVGVLPLSTKGNRQVLHLMDKYSGYHWVVFLPNHKFATILAAIKKWDTEFYSLTGLKPKVWVSDNAPELIKVFNDPYFEGTRHNTTIAYTPSMNGTIERAGRTIVEGARTQLIDMSLPEELWDYSIDSVTQILNLLPTPSKGNLSPHEIMARELNLAAEREAPHIEHLRTFGCAAYVHKKGPRRPMRSAKMEPRAIKGFLVGYGSLRGHIYYVYLPDRKEVIRCRDVRFREEPHKTVLPPTTGTPNIDEIEHDAAFVEPDIIIQYTIRQKPIEGEKPVTGDPKPDETIVEKAMAPTDTHLMSPPPENLLETTATPRDSITNELNDDEFVASVETMETDHQDPDSLSTIVEEATSQPAESSRPRRASAQRPPGHYRAASGVRSYAKKTFLSADIPASLTSRQFSLSVLSATALSKVLPDGVVIPKSYREAQKSPQWPQWEQAFEREMTQFTEKGVYEVVYPPRDAKVLPGKWVCDIKTNKNNEIVRYKARYVVCGNHEKGDWSSQEVYAAVASATATRLFFAVVALLDLEYEVYDFDTAFLAASIPEGVKVYVRPPAGYATADNKVWLLHKALYGLRKSPLWWFRLIKGEMERIGFTAVDGEVCLFVNHKIKAYVLMYVDDNAIAAPNKQVMMEVRRLLEKVCSLKDLGEATDFLGFQIERDRAAGKIFVSQAKYAKAVLQRFDFDGLSAVKTPMATTDDLPVTWDKNECSLDEQQLYIEQTGCLNFLVAGTRVDMAYTVSKLSQANSGPSKAHLRAIKHLFRYLKGTVYLGIVLGGIPTINELGLYAAADASFADNKPSRVSTGGYVVFLAGAPIAWKSKKQTFVTLSTTEAEFINLTPTAIAVKWIRRCLSQLLGKPITTPTIMFTDSANGYDNVMNPLNEARTRHIDVRYKWIIQEVHTAKSIELRLIKGADMAADGLTKPLVAVKHKEFVRLLGMAEGLD</sequence>
<keyword evidence="1" id="KW-0548">Nucleotidyltransferase</keyword>
<evidence type="ECO:0000313" key="1">
    <source>
        <dbReference type="EMBL" id="KAL0929917.1"/>
    </source>
</evidence>
<reference evidence="1 2" key="1">
    <citation type="journal article" date="2020" name="Phytopathology">
        <title>Genome Sequence Resources of Colletotrichum truncatum, C. plurivorum, C. musicola, and C. sojae: Four Species Pathogenic to Soybean (Glycine max).</title>
        <authorList>
            <person name="Rogerio F."/>
            <person name="Boufleur T.R."/>
            <person name="Ciampi-Guillardi M."/>
            <person name="Sukno S.A."/>
            <person name="Thon M.R."/>
            <person name="Massola Junior N.S."/>
            <person name="Baroncelli R."/>
        </authorList>
    </citation>
    <scope>NUCLEOTIDE SEQUENCE [LARGE SCALE GENOMIC DNA]</scope>
    <source>
        <strain evidence="1 2">CMES1059</strain>
    </source>
</reference>
<proteinExistence type="predicted"/>
<comment type="caution">
    <text evidence="1">The sequence shown here is derived from an EMBL/GenBank/DDBJ whole genome shotgun (WGS) entry which is preliminary data.</text>
</comment>
<keyword evidence="2" id="KW-1185">Reference proteome</keyword>
<dbReference type="EMBL" id="VUJX02000013">
    <property type="protein sequence ID" value="KAL0929917.1"/>
    <property type="molecule type" value="Genomic_DNA"/>
</dbReference>
<gene>
    <name evidence="1" type="ORF">CTRU02_215126</name>
</gene>
<accession>A0ACC3YDK2</accession>
<dbReference type="Proteomes" id="UP000805649">
    <property type="component" value="Unassembled WGS sequence"/>
</dbReference>
<protein>
    <submittedName>
        <fullName evidence="1">Reverse transcriptase domain protein</fullName>
    </submittedName>
</protein>
<name>A0ACC3YDK2_COLTU</name>
<organism evidence="1 2">
    <name type="scientific">Colletotrichum truncatum</name>
    <name type="common">Anthracnose fungus</name>
    <name type="synonym">Colletotrichum capsici</name>
    <dbReference type="NCBI Taxonomy" id="5467"/>
    <lineage>
        <taxon>Eukaryota</taxon>
        <taxon>Fungi</taxon>
        <taxon>Dikarya</taxon>
        <taxon>Ascomycota</taxon>
        <taxon>Pezizomycotina</taxon>
        <taxon>Sordariomycetes</taxon>
        <taxon>Hypocreomycetidae</taxon>
        <taxon>Glomerellales</taxon>
        <taxon>Glomerellaceae</taxon>
        <taxon>Colletotrichum</taxon>
        <taxon>Colletotrichum truncatum species complex</taxon>
    </lineage>
</organism>